<dbReference type="EMBL" id="GBXM01093548">
    <property type="protein sequence ID" value="JAH15029.1"/>
    <property type="molecule type" value="Transcribed_RNA"/>
</dbReference>
<proteinExistence type="predicted"/>
<dbReference type="AlphaFoldDB" id="A0A0E9QE13"/>
<protein>
    <submittedName>
        <fullName evidence="1">Uncharacterized protein</fullName>
    </submittedName>
</protein>
<accession>A0A0E9QE13</accession>
<reference evidence="1" key="2">
    <citation type="journal article" date="2015" name="Fish Shellfish Immunol.">
        <title>Early steps in the European eel (Anguilla anguilla)-Vibrio vulnificus interaction in the gills: Role of the RtxA13 toxin.</title>
        <authorList>
            <person name="Callol A."/>
            <person name="Pajuelo D."/>
            <person name="Ebbesson L."/>
            <person name="Teles M."/>
            <person name="MacKenzie S."/>
            <person name="Amaro C."/>
        </authorList>
    </citation>
    <scope>NUCLEOTIDE SEQUENCE</scope>
</reference>
<sequence>MTIIVFSSCEINIPFGPCLIYDSVMYHNMIVIEILYC</sequence>
<organism evidence="1">
    <name type="scientific">Anguilla anguilla</name>
    <name type="common">European freshwater eel</name>
    <name type="synonym">Muraena anguilla</name>
    <dbReference type="NCBI Taxonomy" id="7936"/>
    <lineage>
        <taxon>Eukaryota</taxon>
        <taxon>Metazoa</taxon>
        <taxon>Chordata</taxon>
        <taxon>Craniata</taxon>
        <taxon>Vertebrata</taxon>
        <taxon>Euteleostomi</taxon>
        <taxon>Actinopterygii</taxon>
        <taxon>Neopterygii</taxon>
        <taxon>Teleostei</taxon>
        <taxon>Anguilliformes</taxon>
        <taxon>Anguillidae</taxon>
        <taxon>Anguilla</taxon>
    </lineage>
</organism>
<name>A0A0E9QE13_ANGAN</name>
<reference evidence="1" key="1">
    <citation type="submission" date="2014-11" db="EMBL/GenBank/DDBJ databases">
        <authorList>
            <person name="Amaro Gonzalez C."/>
        </authorList>
    </citation>
    <scope>NUCLEOTIDE SEQUENCE</scope>
</reference>
<evidence type="ECO:0000313" key="1">
    <source>
        <dbReference type="EMBL" id="JAH15029.1"/>
    </source>
</evidence>